<proteinExistence type="predicted"/>
<reference evidence="1 2" key="1">
    <citation type="submission" date="2020-08" db="EMBL/GenBank/DDBJ databases">
        <title>Sequencing the genomes of 1000 actinobacteria strains.</title>
        <authorList>
            <person name="Klenk H.-P."/>
        </authorList>
    </citation>
    <scope>NUCLEOTIDE SEQUENCE [LARGE SCALE GENOMIC DNA]</scope>
    <source>
        <strain evidence="1 2">DSM 43023</strain>
    </source>
</reference>
<evidence type="ECO:0000313" key="2">
    <source>
        <dbReference type="Proteomes" id="UP000534286"/>
    </source>
</evidence>
<keyword evidence="2" id="KW-1185">Reference proteome</keyword>
<gene>
    <name evidence="1" type="ORF">FHR32_005008</name>
</gene>
<name>A0A7W7S0C1_9ACTN</name>
<accession>A0A7W7S0C1</accession>
<dbReference type="EMBL" id="JACHJU010000002">
    <property type="protein sequence ID" value="MBB4940631.1"/>
    <property type="molecule type" value="Genomic_DNA"/>
</dbReference>
<comment type="caution">
    <text evidence="1">The sequence shown here is derived from an EMBL/GenBank/DDBJ whole genome shotgun (WGS) entry which is preliminary data.</text>
</comment>
<evidence type="ECO:0000313" key="1">
    <source>
        <dbReference type="EMBL" id="MBB4940631.1"/>
    </source>
</evidence>
<protein>
    <submittedName>
        <fullName evidence="1">Uncharacterized protein</fullName>
    </submittedName>
</protein>
<dbReference type="Proteomes" id="UP000534286">
    <property type="component" value="Unassembled WGS sequence"/>
</dbReference>
<dbReference type="RefSeq" id="WP_281391041.1">
    <property type="nucleotide sequence ID" value="NZ_BAABEK010000143.1"/>
</dbReference>
<organism evidence="1 2">
    <name type="scientific">Streptosporangium album</name>
    <dbReference type="NCBI Taxonomy" id="47479"/>
    <lineage>
        <taxon>Bacteria</taxon>
        <taxon>Bacillati</taxon>
        <taxon>Actinomycetota</taxon>
        <taxon>Actinomycetes</taxon>
        <taxon>Streptosporangiales</taxon>
        <taxon>Streptosporangiaceae</taxon>
        <taxon>Streptosporangium</taxon>
    </lineage>
</organism>
<sequence length="41" mass="4492">MSRDHTSAEMRVPRQCLVDAIGNVDILLQMLTGLSATFGED</sequence>
<dbReference type="AlphaFoldDB" id="A0A7W7S0C1"/>